<feature type="region of interest" description="Disordered" evidence="1">
    <location>
        <begin position="1"/>
        <end position="54"/>
    </location>
</feature>
<evidence type="ECO:0000256" key="1">
    <source>
        <dbReference type="SAM" id="MobiDB-lite"/>
    </source>
</evidence>
<evidence type="ECO:0000313" key="3">
    <source>
        <dbReference type="Proteomes" id="UP000230423"/>
    </source>
</evidence>
<evidence type="ECO:0000313" key="2">
    <source>
        <dbReference type="EMBL" id="PIO66073.1"/>
    </source>
</evidence>
<reference evidence="2 3" key="1">
    <citation type="submission" date="2015-09" db="EMBL/GenBank/DDBJ databases">
        <title>Draft genome of the parasitic nematode Teladorsagia circumcincta isolate WARC Sus (inbred).</title>
        <authorList>
            <person name="Mitreva M."/>
        </authorList>
    </citation>
    <scope>NUCLEOTIDE SEQUENCE [LARGE SCALE GENOMIC DNA]</scope>
    <source>
        <strain evidence="2 3">S</strain>
    </source>
</reference>
<accession>A0A2G9U770</accession>
<sequence>LFYSATEDAAERSSSPNSIYDDPFIPSEGDLEEPSSSFAGTADEPSPSCNVYEDPFIPSAPDLVRLSGSHDDTADRLLSSCSAYEEPLFRSAVDSGEPSGSNVATADKLLPSGDLDDPSISALALMEEASAARNESSRSYNEREIETNSVLLTDPSMSVLPAEAVVSVDSQLGCPSCAKLKKRVAELQVTVDMLKKKLLRVEEPELFDNMIVKKEMT</sequence>
<name>A0A2G9U770_TELCI</name>
<dbReference type="Proteomes" id="UP000230423">
    <property type="component" value="Unassembled WGS sequence"/>
</dbReference>
<feature type="region of interest" description="Disordered" evidence="1">
    <location>
        <begin position="92"/>
        <end position="111"/>
    </location>
</feature>
<organism evidence="2 3">
    <name type="scientific">Teladorsagia circumcincta</name>
    <name type="common">Brown stomach worm</name>
    <name type="synonym">Ostertagia circumcincta</name>
    <dbReference type="NCBI Taxonomy" id="45464"/>
    <lineage>
        <taxon>Eukaryota</taxon>
        <taxon>Metazoa</taxon>
        <taxon>Ecdysozoa</taxon>
        <taxon>Nematoda</taxon>
        <taxon>Chromadorea</taxon>
        <taxon>Rhabditida</taxon>
        <taxon>Rhabditina</taxon>
        <taxon>Rhabditomorpha</taxon>
        <taxon>Strongyloidea</taxon>
        <taxon>Trichostrongylidae</taxon>
        <taxon>Teladorsagia</taxon>
    </lineage>
</organism>
<keyword evidence="3" id="KW-1185">Reference proteome</keyword>
<proteinExistence type="predicted"/>
<protein>
    <submittedName>
        <fullName evidence="2">Uncharacterized protein</fullName>
    </submittedName>
</protein>
<dbReference type="EMBL" id="KZ348529">
    <property type="protein sequence ID" value="PIO66073.1"/>
    <property type="molecule type" value="Genomic_DNA"/>
</dbReference>
<feature type="non-terminal residue" evidence="2">
    <location>
        <position position="1"/>
    </location>
</feature>
<gene>
    <name evidence="2" type="ORF">TELCIR_12227</name>
</gene>
<dbReference type="AlphaFoldDB" id="A0A2G9U770"/>